<name>A0ACC3CFS6_PYRYE</name>
<dbReference type="Proteomes" id="UP000798662">
    <property type="component" value="Chromosome 3"/>
</dbReference>
<protein>
    <submittedName>
        <fullName evidence="1">Uncharacterized protein</fullName>
    </submittedName>
</protein>
<comment type="caution">
    <text evidence="1">The sequence shown here is derived from an EMBL/GenBank/DDBJ whole genome shotgun (WGS) entry which is preliminary data.</text>
</comment>
<gene>
    <name evidence="1" type="ORF">I4F81_011323</name>
</gene>
<evidence type="ECO:0000313" key="2">
    <source>
        <dbReference type="Proteomes" id="UP000798662"/>
    </source>
</evidence>
<accession>A0ACC3CFS6</accession>
<keyword evidence="2" id="KW-1185">Reference proteome</keyword>
<dbReference type="EMBL" id="CM020620">
    <property type="protein sequence ID" value="KAK1868841.1"/>
    <property type="molecule type" value="Genomic_DNA"/>
</dbReference>
<reference evidence="1" key="1">
    <citation type="submission" date="2019-11" db="EMBL/GenBank/DDBJ databases">
        <title>Nori genome reveals adaptations in red seaweeds to the harsh intertidal environment.</title>
        <authorList>
            <person name="Wang D."/>
            <person name="Mao Y."/>
        </authorList>
    </citation>
    <scope>NUCLEOTIDE SEQUENCE</scope>
    <source>
        <tissue evidence="1">Gametophyte</tissue>
    </source>
</reference>
<proteinExistence type="predicted"/>
<evidence type="ECO:0000313" key="1">
    <source>
        <dbReference type="EMBL" id="KAK1868841.1"/>
    </source>
</evidence>
<sequence length="1470" mass="154483">MARGSLGGRGGWPFHGGCVCRWQFSCRVGALAGAVDKVLSTGISTAVIGVVSSIAHSDLLDLATSVGGLAGFAVGVLCTAVCVCVEIRQLSLKAEKLRADVGRLADVLQADLLPKVAKLADKRAFGAEALLTQVGQVSALLDALVGKLLHVSLSFKARTREQIKSSDGGTVSSLEAEVAARLQDVRDLQQSLIVVVTWENRLTMSRIDDRSLAKEQADALVLVERSHELVSVPPVLDRVVVDWGDSGAPWSKLRDAVLRDPGEAVAGMRRCIASTKGMGGVGKTVICQLVAAQAKEEGCRYADGVFWVKLGQGAGEAEAMKGMLAAATVVARKEVAAASVAVAADKLRGVLANKACLIVVDDCWAAWLAYHFVSAVEGEACRLCCLLMSTRLDGVASMASDQCCVRVGPMAEHRGRDVLLEHSKPQPEPESQVDEAHLAELLKAAGGLPLALAVLGAVVRTKGWGWAAAQVHQSFVSQPCPRNGKHPSLWACFQASYKHLDASGMEPGQCRELCMALCVVEKQEWLPMSALSALWGGEEDDAKVFANLFGNVALATVRPQVEAGKDSLVLGLHDLLVDWIRSWLVPKQSKRQRFHKELVEGYAARLGRGVLPTVGDVSERQSRPWWALEDEYAKLTVCRHLRGLPGGLPPVQGGTLLERIATVVDGAIAVSSTLGIPPLQQVAFELVERLRAVVHADLAISGHLQRLVCAARHYLPRPSVSLLGDDGLPMPDEESIFGCGAHVPHSLLTLRDASGRALVVSGGSGDSLQVWDVERGACVAVLEGHTRSIGCLCVVDVASGAGDGAARCTVQRVVSGSYDGSLRVWDVEGAKCVALLEGHTGAVTCMSVGNVASRTGVGAAGGTVQRLVSGSDDGTLRVWDLERWECVAELTGHTESVGDVCFAEVPVGAAGSQAVGMVQRVVSGSKDGTLRVWDAEGMECVSTLTGHTDGVACMCVVEVSDGASDGAADRTVQRLVSGSNDETLRVWDLERAECIYVLQGHRSRVKCVCVVKVANMTAGGGGGGTVQRVVSASLNCTLRVWDVEHEACLANLDCESGSAYALCAVHCGGGDDHGGGGLTVQRVVCGLSSGNLQVWDVEREKCVAELPGHTSPVSCMSVLAATDREGDVGGSGVVRRVVSGSFDRTLRVWGVDLRECVAKPRARAGSLHSTSVMVVPVDVGGGAMGGTVRRLVSGSRRSPGVWDVEGGNCVAVLKGHTDWARPACVVEVAFAADGVRGRGLVQRVVSVSGDGTLRVWDVEREECIAVLRGHATSVRGACAVGVADGVVGVGGGGTVQRVVSWSGMELRVWDVERQECVAVLGGHTAHVTCVRVVEVSVEAGDGATVRTVQRVVSGSDDKTLRIWEIESGTCVAVLRGHTSRVCNMCAVDVAAAADGGVGKRTGHFVVSWSDREDATVRMWDIERGDCVTVLKDFPRSVLCMCVVAVADGSGGRGGGEVVQRLVAGLMNRTL</sequence>
<organism evidence="1 2">
    <name type="scientific">Pyropia yezoensis</name>
    <name type="common">Susabi-nori</name>
    <name type="synonym">Porphyra yezoensis</name>
    <dbReference type="NCBI Taxonomy" id="2788"/>
    <lineage>
        <taxon>Eukaryota</taxon>
        <taxon>Rhodophyta</taxon>
        <taxon>Bangiophyceae</taxon>
        <taxon>Bangiales</taxon>
        <taxon>Bangiaceae</taxon>
        <taxon>Pyropia</taxon>
    </lineage>
</organism>